<dbReference type="OrthoDB" id="650522at2759"/>
<feature type="domain" description="DUF3615" evidence="1">
    <location>
        <begin position="126"/>
        <end position="218"/>
    </location>
</feature>
<dbReference type="AlphaFoldDB" id="A0A5J9V7E6"/>
<keyword evidence="3" id="KW-1185">Reference proteome</keyword>
<dbReference type="Pfam" id="PF12274">
    <property type="entry name" value="DUF3615"/>
    <property type="match status" value="1"/>
</dbReference>
<evidence type="ECO:0000259" key="1">
    <source>
        <dbReference type="Pfam" id="PF12274"/>
    </source>
</evidence>
<name>A0A5J9V7E6_9POAL</name>
<dbReference type="InterPro" id="IPR022059">
    <property type="entry name" value="DUF3615"/>
</dbReference>
<reference evidence="2 3" key="1">
    <citation type="journal article" date="2019" name="Sci. Rep.">
        <title>A high-quality genome of Eragrostis curvula grass provides insights into Poaceae evolution and supports new strategies to enhance forage quality.</title>
        <authorList>
            <person name="Carballo J."/>
            <person name="Santos B.A.C.M."/>
            <person name="Zappacosta D."/>
            <person name="Garbus I."/>
            <person name="Selva J.P."/>
            <person name="Gallo C.A."/>
            <person name="Diaz A."/>
            <person name="Albertini E."/>
            <person name="Caccamo M."/>
            <person name="Echenique V."/>
        </authorList>
    </citation>
    <scope>NUCLEOTIDE SEQUENCE [LARGE SCALE GENOMIC DNA]</scope>
    <source>
        <strain evidence="3">cv. Victoria</strain>
        <tissue evidence="2">Leaf</tissue>
    </source>
</reference>
<dbReference type="Proteomes" id="UP000324897">
    <property type="component" value="Chromosome 1"/>
</dbReference>
<evidence type="ECO:0000313" key="2">
    <source>
        <dbReference type="EMBL" id="TVU31856.1"/>
    </source>
</evidence>
<accession>A0A5J9V7E6</accession>
<dbReference type="EMBL" id="RWGY01000011">
    <property type="protein sequence ID" value="TVU31856.1"/>
    <property type="molecule type" value="Genomic_DNA"/>
</dbReference>
<evidence type="ECO:0000313" key="3">
    <source>
        <dbReference type="Proteomes" id="UP000324897"/>
    </source>
</evidence>
<comment type="caution">
    <text evidence="2">The sequence shown here is derived from an EMBL/GenBank/DDBJ whole genome shotgun (WGS) entry which is preliminary data.</text>
</comment>
<dbReference type="PANTHER" id="PTHR33326">
    <property type="entry name" value="OS05G0543800 PROTEIN"/>
    <property type="match status" value="1"/>
</dbReference>
<organism evidence="2 3">
    <name type="scientific">Eragrostis curvula</name>
    <name type="common">weeping love grass</name>
    <dbReference type="NCBI Taxonomy" id="38414"/>
    <lineage>
        <taxon>Eukaryota</taxon>
        <taxon>Viridiplantae</taxon>
        <taxon>Streptophyta</taxon>
        <taxon>Embryophyta</taxon>
        <taxon>Tracheophyta</taxon>
        <taxon>Spermatophyta</taxon>
        <taxon>Magnoliopsida</taxon>
        <taxon>Liliopsida</taxon>
        <taxon>Poales</taxon>
        <taxon>Poaceae</taxon>
        <taxon>PACMAD clade</taxon>
        <taxon>Chloridoideae</taxon>
        <taxon>Eragrostideae</taxon>
        <taxon>Eragrostidinae</taxon>
        <taxon>Eragrostis</taxon>
    </lineage>
</organism>
<gene>
    <name evidence="2" type="ORF">EJB05_23558</name>
</gene>
<sequence length="245" mass="27931">MADQEPKSMLHNSDFSRFKLLSVDDLVPIEGATNHCDEEIVREGATATHEHGSHDASEDDEDIGDPFLVDEFGNLTKWKLSDLNKQFGKYLDDELNEPKTKEKKQSKQDKLKWHNDRMELYVKSSIMKYNKEENLDEGFCFQFVKVLKESFIVERGCKFYRHVNFEAMQSGTSISLFFAEVILDGENCEVTCCKLLKGDDNGRCLGCNNQGHPDLIHPASGNDDSVLREELTRPATQRPCGKELC</sequence>
<proteinExistence type="predicted"/>
<protein>
    <recommendedName>
        <fullName evidence="1">DUF3615 domain-containing protein</fullName>
    </recommendedName>
</protein>
<dbReference type="PANTHER" id="PTHR33326:SF23">
    <property type="entry name" value="DUF295 DOMAIN-CONTAINING PROTEIN"/>
    <property type="match status" value="1"/>
</dbReference>
<dbReference type="Gramene" id="TVU31856">
    <property type="protein sequence ID" value="TVU31856"/>
    <property type="gene ID" value="EJB05_23558"/>
</dbReference>